<accession>A5ZQW5</accession>
<reference evidence="1 2" key="1">
    <citation type="submission" date="2007-03" db="EMBL/GenBank/DDBJ databases">
        <authorList>
            <person name="Fulton L."/>
            <person name="Clifton S."/>
            <person name="Fulton B."/>
            <person name="Xu J."/>
            <person name="Minx P."/>
            <person name="Pepin K.H."/>
            <person name="Johnson M."/>
            <person name="Thiruvilangam P."/>
            <person name="Bhonagiri V."/>
            <person name="Nash W.E."/>
            <person name="Mardis E.R."/>
            <person name="Wilson R.K."/>
        </authorList>
    </citation>
    <scope>NUCLEOTIDE SEQUENCE [LARGE SCALE GENOMIC DNA]</scope>
    <source>
        <strain evidence="1 2">ATCC 29174</strain>
    </source>
</reference>
<organism evidence="1 2">
    <name type="scientific">Blautia obeum ATCC 29174</name>
    <dbReference type="NCBI Taxonomy" id="411459"/>
    <lineage>
        <taxon>Bacteria</taxon>
        <taxon>Bacillati</taxon>
        <taxon>Bacillota</taxon>
        <taxon>Clostridia</taxon>
        <taxon>Lachnospirales</taxon>
        <taxon>Lachnospiraceae</taxon>
        <taxon>Blautia</taxon>
    </lineage>
</organism>
<sequence length="46" mass="5138">MGIVRDMGDLQREIDKFLKLAYNILIKTASKGSQGSPSWQICLAKI</sequence>
<gene>
    <name evidence="1" type="ORF">RUMOBE_01392</name>
</gene>
<proteinExistence type="predicted"/>
<dbReference type="EMBL" id="AAVO02000004">
    <property type="protein sequence ID" value="EDM87972.1"/>
    <property type="molecule type" value="Genomic_DNA"/>
</dbReference>
<evidence type="ECO:0000313" key="1">
    <source>
        <dbReference type="EMBL" id="EDM87972.1"/>
    </source>
</evidence>
<dbReference type="HOGENOM" id="CLU_3180822_0_0_9"/>
<name>A5ZQW5_9FIRM</name>
<protein>
    <submittedName>
        <fullName evidence="1">Uncharacterized protein</fullName>
    </submittedName>
</protein>
<dbReference type="Proteomes" id="UP000006002">
    <property type="component" value="Unassembled WGS sequence"/>
</dbReference>
<comment type="caution">
    <text evidence="1">The sequence shown here is derived from an EMBL/GenBank/DDBJ whole genome shotgun (WGS) entry which is preliminary data.</text>
</comment>
<dbReference type="AlphaFoldDB" id="A5ZQW5"/>
<evidence type="ECO:0000313" key="2">
    <source>
        <dbReference type="Proteomes" id="UP000006002"/>
    </source>
</evidence>
<reference evidence="1 2" key="2">
    <citation type="submission" date="2007-04" db="EMBL/GenBank/DDBJ databases">
        <title>Draft genome sequence of Ruminococcus obeum (ATCC 29174).</title>
        <authorList>
            <person name="Sudarsanam P."/>
            <person name="Ley R."/>
            <person name="Guruge J."/>
            <person name="Turnbaugh P.J."/>
            <person name="Mahowald M."/>
            <person name="Liep D."/>
            <person name="Gordon J."/>
        </authorList>
    </citation>
    <scope>NUCLEOTIDE SEQUENCE [LARGE SCALE GENOMIC DNA]</scope>
    <source>
        <strain evidence="1 2">ATCC 29174</strain>
    </source>
</reference>